<evidence type="ECO:0000313" key="1">
    <source>
        <dbReference type="EMBL" id="KAI4378576.1"/>
    </source>
</evidence>
<reference evidence="2" key="1">
    <citation type="journal article" date="2023" name="Front. Plant Sci.">
        <title>Chromosomal-level genome assembly of Melastoma candidum provides insights into trichome evolution.</title>
        <authorList>
            <person name="Zhong Y."/>
            <person name="Wu W."/>
            <person name="Sun C."/>
            <person name="Zou P."/>
            <person name="Liu Y."/>
            <person name="Dai S."/>
            <person name="Zhou R."/>
        </authorList>
    </citation>
    <scope>NUCLEOTIDE SEQUENCE [LARGE SCALE GENOMIC DNA]</scope>
</reference>
<accession>A0ACB9RL66</accession>
<name>A0ACB9RL66_9MYRT</name>
<dbReference type="EMBL" id="CM042883">
    <property type="protein sequence ID" value="KAI4378576.1"/>
    <property type="molecule type" value="Genomic_DNA"/>
</dbReference>
<gene>
    <name evidence="1" type="ORF">MLD38_016036</name>
</gene>
<comment type="caution">
    <text evidence="1">The sequence shown here is derived from an EMBL/GenBank/DDBJ whole genome shotgun (WGS) entry which is preliminary data.</text>
</comment>
<sequence length="316" mass="34469">MDDAAARVGEHKMKRRKPGHSKKSKKRVNPSHGGGGPKVKKIDGKMKRLFRKRAREYNSDDDDKDEQKLDIQDDRDISAGGNEMKLLEAGDDDSDDNSADVSGNGSGEEDGADSEDGHGTAKFKDGSNAFRAAFESIMSNAVTDDGLGPVLSAQRKLVAEKLAEEGVEKKVKGEAKKEKQLVKEKGHVKPANYLDAREKFLIGVATKGVVKLFNAVNKAQHAQKGLNPSRSKDEKVIKKRRKEAFFSELKKPSSSSSANLTKVGTSGEDQAPAWAPLRDNYMFSNPGLKDWDKVQDASEGEGGSEMPEYKSSSDDE</sequence>
<protein>
    <submittedName>
        <fullName evidence="1">Uncharacterized protein</fullName>
    </submittedName>
</protein>
<keyword evidence="2" id="KW-1185">Reference proteome</keyword>
<evidence type="ECO:0000313" key="2">
    <source>
        <dbReference type="Proteomes" id="UP001057402"/>
    </source>
</evidence>
<proteinExistence type="predicted"/>
<organism evidence="1 2">
    <name type="scientific">Melastoma candidum</name>
    <dbReference type="NCBI Taxonomy" id="119954"/>
    <lineage>
        <taxon>Eukaryota</taxon>
        <taxon>Viridiplantae</taxon>
        <taxon>Streptophyta</taxon>
        <taxon>Embryophyta</taxon>
        <taxon>Tracheophyta</taxon>
        <taxon>Spermatophyta</taxon>
        <taxon>Magnoliopsida</taxon>
        <taxon>eudicotyledons</taxon>
        <taxon>Gunneridae</taxon>
        <taxon>Pentapetalae</taxon>
        <taxon>rosids</taxon>
        <taxon>malvids</taxon>
        <taxon>Myrtales</taxon>
        <taxon>Melastomataceae</taxon>
        <taxon>Melastomatoideae</taxon>
        <taxon>Melastomateae</taxon>
        <taxon>Melastoma</taxon>
    </lineage>
</organism>
<dbReference type="Proteomes" id="UP001057402">
    <property type="component" value="Chromosome 4"/>
</dbReference>